<dbReference type="CDD" id="cd13589">
    <property type="entry name" value="PBP2_polyamine_RpCGA009"/>
    <property type="match status" value="1"/>
</dbReference>
<organism evidence="3 4">
    <name type="scientific">Azospirillum picis</name>
    <dbReference type="NCBI Taxonomy" id="488438"/>
    <lineage>
        <taxon>Bacteria</taxon>
        <taxon>Pseudomonadati</taxon>
        <taxon>Pseudomonadota</taxon>
        <taxon>Alphaproteobacteria</taxon>
        <taxon>Rhodospirillales</taxon>
        <taxon>Azospirillaceae</taxon>
        <taxon>Azospirillum</taxon>
    </lineage>
</organism>
<sequence length="344" mass="37366">MKSVAHSLLVTTALWCSAAAAQDRTIYVAAYGASFEHTMRKEVIPPFEKATGVKVEYVAGNSADTLAKLQAQKGNQQIDVAFLDDGPMYQAVALGFCADLQKAPVYDQLYDLAQIPSGKAVNFGLTGTGLTYNKAWFAENNIPAPSSWKDIENPVFRKKLVMTPIKGTYGMHALVMTARLNGGGEKNIDPGFRVFKEKINPNVLAYEPSHGKISEMFQSNQAVIAVWGSGRAKALTDTGFPAGFVYPKEGGVALGSAACPIAGSRHAKEAQAFIQYVLSPDAQKALAIGAGFGPVNKTVKLDEKERVGLPYGSDEIDKLVVMDWATINENREAWNKRWSREIER</sequence>
<evidence type="ECO:0000256" key="1">
    <source>
        <dbReference type="ARBA" id="ARBA00022729"/>
    </source>
</evidence>
<dbReference type="EMBL" id="JAUSVU010000013">
    <property type="protein sequence ID" value="MDQ0534633.1"/>
    <property type="molecule type" value="Genomic_DNA"/>
</dbReference>
<evidence type="ECO:0000313" key="3">
    <source>
        <dbReference type="EMBL" id="MDQ0534633.1"/>
    </source>
</evidence>
<evidence type="ECO:0000313" key="4">
    <source>
        <dbReference type="Proteomes" id="UP001244552"/>
    </source>
</evidence>
<dbReference type="Proteomes" id="UP001244552">
    <property type="component" value="Unassembled WGS sequence"/>
</dbReference>
<comment type="caution">
    <text evidence="3">The sequence shown here is derived from an EMBL/GenBank/DDBJ whole genome shotgun (WGS) entry which is preliminary data.</text>
</comment>
<evidence type="ECO:0000256" key="2">
    <source>
        <dbReference type="SAM" id="SignalP"/>
    </source>
</evidence>
<name>A0ABU0MN55_9PROT</name>
<feature type="signal peptide" evidence="2">
    <location>
        <begin position="1"/>
        <end position="21"/>
    </location>
</feature>
<dbReference type="InterPro" id="IPR006059">
    <property type="entry name" value="SBP"/>
</dbReference>
<dbReference type="Pfam" id="PF13416">
    <property type="entry name" value="SBP_bac_8"/>
    <property type="match status" value="1"/>
</dbReference>
<dbReference type="PANTHER" id="PTHR30006">
    <property type="entry name" value="THIAMINE-BINDING PERIPLASMIC PROTEIN-RELATED"/>
    <property type="match status" value="1"/>
</dbReference>
<gene>
    <name evidence="3" type="ORF">QO018_003510</name>
</gene>
<dbReference type="RefSeq" id="WP_209983673.1">
    <property type="nucleotide sequence ID" value="NZ_JAGINO010000012.1"/>
</dbReference>
<feature type="chain" id="PRO_5047060177" evidence="2">
    <location>
        <begin position="22"/>
        <end position="344"/>
    </location>
</feature>
<dbReference type="Gene3D" id="3.40.190.10">
    <property type="entry name" value="Periplasmic binding protein-like II"/>
    <property type="match status" value="2"/>
</dbReference>
<proteinExistence type="predicted"/>
<keyword evidence="1 2" id="KW-0732">Signal</keyword>
<reference evidence="3 4" key="1">
    <citation type="submission" date="2023-07" db="EMBL/GenBank/DDBJ databases">
        <title>Genomic Encyclopedia of Type Strains, Phase IV (KMG-IV): sequencing the most valuable type-strain genomes for metagenomic binning, comparative biology and taxonomic classification.</title>
        <authorList>
            <person name="Goeker M."/>
        </authorList>
    </citation>
    <scope>NUCLEOTIDE SEQUENCE [LARGE SCALE GENOMIC DNA]</scope>
    <source>
        <strain evidence="3 4">DSM 19922</strain>
    </source>
</reference>
<keyword evidence="4" id="KW-1185">Reference proteome</keyword>
<protein>
    <submittedName>
        <fullName evidence="3">Spermidine/putrescine transport system substrate-binding protein</fullName>
    </submittedName>
</protein>
<dbReference type="PANTHER" id="PTHR30006:SF2">
    <property type="entry name" value="ABC TRANSPORTER SUBSTRATE-BINDING PROTEIN"/>
    <property type="match status" value="1"/>
</dbReference>
<dbReference type="SUPFAM" id="SSF53850">
    <property type="entry name" value="Periplasmic binding protein-like II"/>
    <property type="match status" value="1"/>
</dbReference>
<accession>A0ABU0MN55</accession>